<evidence type="ECO:0000313" key="2">
    <source>
        <dbReference type="Proteomes" id="UP000188268"/>
    </source>
</evidence>
<evidence type="ECO:0000313" key="1">
    <source>
        <dbReference type="EMBL" id="OMO70454.1"/>
    </source>
</evidence>
<sequence length="25" mass="2944">MGLLLNKTMVETMRIIVFPLEFEFA</sequence>
<dbReference type="Gramene" id="OMO70454">
    <property type="protein sequence ID" value="OMO70454"/>
    <property type="gene ID" value="CCACVL1_18902"/>
</dbReference>
<reference evidence="1 2" key="1">
    <citation type="submission" date="2013-09" db="EMBL/GenBank/DDBJ databases">
        <title>Corchorus capsularis genome sequencing.</title>
        <authorList>
            <person name="Alam M."/>
            <person name="Haque M.S."/>
            <person name="Islam M.S."/>
            <person name="Emdad E.M."/>
            <person name="Islam M.M."/>
            <person name="Ahmed B."/>
            <person name="Halim A."/>
            <person name="Hossen Q.M.M."/>
            <person name="Hossain M.Z."/>
            <person name="Ahmed R."/>
            <person name="Khan M.M."/>
            <person name="Islam R."/>
            <person name="Rashid M.M."/>
            <person name="Khan S.A."/>
            <person name="Rahman M.S."/>
            <person name="Alam M."/>
        </authorList>
    </citation>
    <scope>NUCLEOTIDE SEQUENCE [LARGE SCALE GENOMIC DNA]</scope>
    <source>
        <strain evidence="2">cv. CVL-1</strain>
        <tissue evidence="1">Whole seedling</tissue>
    </source>
</reference>
<keyword evidence="2" id="KW-1185">Reference proteome</keyword>
<protein>
    <submittedName>
        <fullName evidence="1">Uncharacterized protein</fullName>
    </submittedName>
</protein>
<proteinExistence type="predicted"/>
<name>A0A1R3HJL1_COCAP</name>
<dbReference type="AlphaFoldDB" id="A0A1R3HJL1"/>
<dbReference type="Proteomes" id="UP000188268">
    <property type="component" value="Unassembled WGS sequence"/>
</dbReference>
<organism evidence="1 2">
    <name type="scientific">Corchorus capsularis</name>
    <name type="common">Jute</name>
    <dbReference type="NCBI Taxonomy" id="210143"/>
    <lineage>
        <taxon>Eukaryota</taxon>
        <taxon>Viridiplantae</taxon>
        <taxon>Streptophyta</taxon>
        <taxon>Embryophyta</taxon>
        <taxon>Tracheophyta</taxon>
        <taxon>Spermatophyta</taxon>
        <taxon>Magnoliopsida</taxon>
        <taxon>eudicotyledons</taxon>
        <taxon>Gunneridae</taxon>
        <taxon>Pentapetalae</taxon>
        <taxon>rosids</taxon>
        <taxon>malvids</taxon>
        <taxon>Malvales</taxon>
        <taxon>Malvaceae</taxon>
        <taxon>Grewioideae</taxon>
        <taxon>Apeibeae</taxon>
        <taxon>Corchorus</taxon>
    </lineage>
</organism>
<gene>
    <name evidence="1" type="ORF">CCACVL1_18902</name>
</gene>
<comment type="caution">
    <text evidence="1">The sequence shown here is derived from an EMBL/GenBank/DDBJ whole genome shotgun (WGS) entry which is preliminary data.</text>
</comment>
<accession>A0A1R3HJL1</accession>
<dbReference type="EMBL" id="AWWV01011804">
    <property type="protein sequence ID" value="OMO70454.1"/>
    <property type="molecule type" value="Genomic_DNA"/>
</dbReference>